<evidence type="ECO:0000256" key="2">
    <source>
        <dbReference type="ARBA" id="ARBA00006683"/>
    </source>
</evidence>
<feature type="transmembrane region" description="Helical" evidence="8">
    <location>
        <begin position="239"/>
        <end position="258"/>
    </location>
</feature>
<evidence type="ECO:0000313" key="11">
    <source>
        <dbReference type="EMBL" id="MBE6084395.1"/>
    </source>
</evidence>
<keyword evidence="6 8" id="KW-0472">Membrane</keyword>
<evidence type="ECO:0008006" key="13">
    <source>
        <dbReference type="Google" id="ProtNLM"/>
    </source>
</evidence>
<evidence type="ECO:0000256" key="8">
    <source>
        <dbReference type="SAM" id="Phobius"/>
    </source>
</evidence>
<evidence type="ECO:0000256" key="5">
    <source>
        <dbReference type="ARBA" id="ARBA00022989"/>
    </source>
</evidence>
<dbReference type="Pfam" id="PF13807">
    <property type="entry name" value="GNVR"/>
    <property type="match status" value="1"/>
</dbReference>
<organism evidence="11 12">
    <name type="scientific">Selenomonas ruminantium</name>
    <dbReference type="NCBI Taxonomy" id="971"/>
    <lineage>
        <taxon>Bacteria</taxon>
        <taxon>Bacillati</taxon>
        <taxon>Bacillota</taxon>
        <taxon>Negativicutes</taxon>
        <taxon>Selenomonadales</taxon>
        <taxon>Selenomonadaceae</taxon>
        <taxon>Selenomonas</taxon>
    </lineage>
</organism>
<accession>A0A927WH62</accession>
<dbReference type="PANTHER" id="PTHR32309">
    <property type="entry name" value="TYROSINE-PROTEIN KINASE"/>
    <property type="match status" value="1"/>
</dbReference>
<evidence type="ECO:0000256" key="6">
    <source>
        <dbReference type="ARBA" id="ARBA00023136"/>
    </source>
</evidence>
<dbReference type="Pfam" id="PF02706">
    <property type="entry name" value="Wzz"/>
    <property type="match status" value="1"/>
</dbReference>
<comment type="subcellular location">
    <subcellularLocation>
        <location evidence="1">Cell membrane</location>
        <topology evidence="1">Multi-pass membrane protein</topology>
    </subcellularLocation>
</comment>
<feature type="domain" description="Polysaccharide chain length determinant N-terminal" evidence="9">
    <location>
        <begin position="8"/>
        <end position="98"/>
    </location>
</feature>
<keyword evidence="3" id="KW-1003">Cell membrane</keyword>
<feature type="transmembrane region" description="Helical" evidence="8">
    <location>
        <begin position="22"/>
        <end position="40"/>
    </location>
</feature>
<dbReference type="AlphaFoldDB" id="A0A927WH62"/>
<dbReference type="InterPro" id="IPR003856">
    <property type="entry name" value="LPS_length_determ_N"/>
</dbReference>
<dbReference type="GO" id="GO:0005886">
    <property type="term" value="C:plasma membrane"/>
    <property type="evidence" value="ECO:0007669"/>
    <property type="project" value="UniProtKB-SubCell"/>
</dbReference>
<dbReference type="InterPro" id="IPR050445">
    <property type="entry name" value="Bact_polysacc_biosynth/exp"/>
</dbReference>
<comment type="similarity">
    <text evidence="2">Belongs to the CpsC/CapA family.</text>
</comment>
<dbReference type="Proteomes" id="UP000772151">
    <property type="component" value="Unassembled WGS sequence"/>
</dbReference>
<dbReference type="EMBL" id="SVCA01000002">
    <property type="protein sequence ID" value="MBE6084395.1"/>
    <property type="molecule type" value="Genomic_DNA"/>
</dbReference>
<dbReference type="InterPro" id="IPR032807">
    <property type="entry name" value="GNVR"/>
</dbReference>
<keyword evidence="5 8" id="KW-1133">Transmembrane helix</keyword>
<name>A0A927WH62_SELRU</name>
<evidence type="ECO:0000256" key="1">
    <source>
        <dbReference type="ARBA" id="ARBA00004651"/>
    </source>
</evidence>
<evidence type="ECO:0000259" key="10">
    <source>
        <dbReference type="Pfam" id="PF13807"/>
    </source>
</evidence>
<feature type="domain" description="Tyrosine-protein kinase G-rich" evidence="10">
    <location>
        <begin position="187"/>
        <end position="259"/>
    </location>
</feature>
<reference evidence="11" key="1">
    <citation type="submission" date="2019-04" db="EMBL/GenBank/DDBJ databases">
        <title>Evolution of Biomass-Degrading Anaerobic Consortia Revealed by Metagenomics.</title>
        <authorList>
            <person name="Peng X."/>
        </authorList>
    </citation>
    <scope>NUCLEOTIDE SEQUENCE</scope>
    <source>
        <strain evidence="11">SIG242</strain>
    </source>
</reference>
<evidence type="ECO:0000256" key="3">
    <source>
        <dbReference type="ARBA" id="ARBA00022475"/>
    </source>
</evidence>
<evidence type="ECO:0000256" key="4">
    <source>
        <dbReference type="ARBA" id="ARBA00022692"/>
    </source>
</evidence>
<gene>
    <name evidence="11" type="ORF">E7203_02815</name>
</gene>
<protein>
    <recommendedName>
        <fullName evidence="13">Chain length determinant protein</fullName>
    </recommendedName>
</protein>
<evidence type="ECO:0000256" key="7">
    <source>
        <dbReference type="SAM" id="Coils"/>
    </source>
</evidence>
<comment type="caution">
    <text evidence="11">The sequence shown here is derived from an EMBL/GenBank/DDBJ whole genome shotgun (WGS) entry which is preliminary data.</text>
</comment>
<sequence length="263" mass="28989">MRQDEEVIDLARLAQIFWVKKFVVAVIIAVCMAVAAFIGIRQPTMYESTSILQINGDAWNIASVAYSSEKDENTKLYNYGTVLTTYIQIMKSPAVNKDAVNFDVKNIRGTNLISISAKGKTAEEARQAANGIIDNFLAFQTEQNKASKEKMAAFLTGALENAKNDLEAADKELAASAVNESDPAYRQLKRNAKAKEEIYISLLKEAEQSKIRQTAESMDLQVVTPANLPKAPMPGKTKLYMVVGFVVGCLLSLLYGLVKYRMG</sequence>
<evidence type="ECO:0000313" key="12">
    <source>
        <dbReference type="Proteomes" id="UP000772151"/>
    </source>
</evidence>
<proteinExistence type="inferred from homology"/>
<feature type="coiled-coil region" evidence="7">
    <location>
        <begin position="152"/>
        <end position="205"/>
    </location>
</feature>
<evidence type="ECO:0000259" key="9">
    <source>
        <dbReference type="Pfam" id="PF02706"/>
    </source>
</evidence>
<keyword evidence="4 8" id="KW-0812">Transmembrane</keyword>
<dbReference type="RefSeq" id="WP_303668449.1">
    <property type="nucleotide sequence ID" value="NZ_SVCA01000002.1"/>
</dbReference>
<dbReference type="PANTHER" id="PTHR32309:SF31">
    <property type="entry name" value="CAPSULAR EXOPOLYSACCHARIDE FAMILY"/>
    <property type="match status" value="1"/>
</dbReference>
<keyword evidence="7" id="KW-0175">Coiled coil</keyword>